<organism evidence="1 2">
    <name type="scientific">Phlebia brevispora</name>
    <dbReference type="NCBI Taxonomy" id="194682"/>
    <lineage>
        <taxon>Eukaryota</taxon>
        <taxon>Fungi</taxon>
        <taxon>Dikarya</taxon>
        <taxon>Basidiomycota</taxon>
        <taxon>Agaricomycotina</taxon>
        <taxon>Agaricomycetes</taxon>
        <taxon>Polyporales</taxon>
        <taxon>Meruliaceae</taxon>
        <taxon>Phlebia</taxon>
    </lineage>
</organism>
<dbReference type="EMBL" id="JANHOG010002644">
    <property type="protein sequence ID" value="KAJ3521337.1"/>
    <property type="molecule type" value="Genomic_DNA"/>
</dbReference>
<comment type="caution">
    <text evidence="1">The sequence shown here is derived from an EMBL/GenBank/DDBJ whole genome shotgun (WGS) entry which is preliminary data.</text>
</comment>
<sequence>MSTSISSTIPNGRKTPSLSNGRVTPVNGRITPGVNGRRTPGTALPTTRTRTMTMTPSRATPGSAGITPGSRASRYVGITAKQLSSRKSGAESPGRNSISSPTRSFGSMTSALDSAHVTSPTRNISSPFTPKAVRGSSSNAGTPTRTRSINTPRARIPSAVAMPPPPSPSTRSVSLNDPIIKPQRGSVDLNGHTRSADSVSGRMSSLEKTSRPSSAASVRSGNLELQLQMERLQARLDALENENKRLHTTAQEAEESVSSLTTRLTAASEERDKALSRISELESSARASERSVADRDATIESLQRAVQQSTLDIEKAKSEGEARVRDIQSKLDDKEALVTQLKELIDAKEGQQSENAAALAAKNAEIALLEARVQKAYTELEEERKDLNGQVDELRKAGQETIALYEERLSTADTRRYEMEDMIASLEEQLRNHTRPLSPNTLSRQASSALEIDNEALREQVQHLIKKASTLEDQLEDARMLAEKEEVAIQDRVSRYKEREDNIRAELTESHKTVERLTKSEESARLRIEEMEEALRENTVALENARAEIEGLRTEISNLEGIAAGTSPPKANRPSAQPNGAYELLQAEKSSLERTCKEHEEELAQEREANAVLRQVLEERIAELDTTRKKLHRDATIMPDSASTASISSSPSKHDLSSARDEITGLKHIVNELQMENASITQRYKVLEAENKLLLSETEQLREDMKSLEENVEQSLLREEQAIQQDEESSKLSDSPDDVQKAMKDIRAKHESELEQLRKRISDLEMKHARTVHDLNKEISELETLIEAKIYRESAA</sequence>
<name>A0ACC1RNS2_9APHY</name>
<gene>
    <name evidence="1" type="ORF">NM688_g9028</name>
</gene>
<evidence type="ECO:0000313" key="1">
    <source>
        <dbReference type="EMBL" id="KAJ3521337.1"/>
    </source>
</evidence>
<evidence type="ECO:0000313" key="2">
    <source>
        <dbReference type="Proteomes" id="UP001148662"/>
    </source>
</evidence>
<accession>A0ACC1RNS2</accession>
<proteinExistence type="predicted"/>
<keyword evidence="2" id="KW-1185">Reference proteome</keyword>
<reference evidence="1" key="1">
    <citation type="submission" date="2022-07" db="EMBL/GenBank/DDBJ databases">
        <title>Genome Sequence of Phlebia brevispora.</title>
        <authorList>
            <person name="Buettner E."/>
        </authorList>
    </citation>
    <scope>NUCLEOTIDE SEQUENCE</scope>
    <source>
        <strain evidence="1">MPL23</strain>
    </source>
</reference>
<protein>
    <submittedName>
        <fullName evidence="1">Uncharacterized protein</fullName>
    </submittedName>
</protein>
<dbReference type="Proteomes" id="UP001148662">
    <property type="component" value="Unassembled WGS sequence"/>
</dbReference>